<feature type="domain" description="EGF-like" evidence="6">
    <location>
        <begin position="800"/>
        <end position="838"/>
    </location>
</feature>
<dbReference type="PROSITE" id="PS50025">
    <property type="entry name" value="LAM_G_DOMAIN"/>
    <property type="match status" value="3"/>
</dbReference>
<dbReference type="OrthoDB" id="6514856at2759"/>
<dbReference type="PROSITE" id="PS01186">
    <property type="entry name" value="EGF_2"/>
    <property type="match status" value="2"/>
</dbReference>
<dbReference type="EMBL" id="MUJZ01010915">
    <property type="protein sequence ID" value="OTF81960.1"/>
    <property type="molecule type" value="Genomic_DNA"/>
</dbReference>
<dbReference type="Pfam" id="PF02210">
    <property type="entry name" value="Laminin_G_2"/>
    <property type="match status" value="2"/>
</dbReference>
<keyword evidence="2" id="KW-0245">EGF-like domain</keyword>
<feature type="domain" description="Ig-like" evidence="7">
    <location>
        <begin position="201"/>
        <end position="313"/>
    </location>
</feature>
<dbReference type="PANTHER" id="PTHR15036:SF85">
    <property type="entry name" value="SP2353, ISOFORM A"/>
    <property type="match status" value="1"/>
</dbReference>
<dbReference type="InterPro" id="IPR023415">
    <property type="entry name" value="LDLR_class-A_CS"/>
</dbReference>
<sequence length="1057" mass="118656">MIDGIRSRTITSRLIFHGIEYTDAGKYLCTVVNGAGRVEAISEIIVVDGRDAQNVREEVAISGANLLLRCPTEFVEPNEYLDIEWEFDDYYHPNSVNNRSLSKRLPENVQIIRNLLNIRSVQTDNVGRYFCYVTWNGSLVEQNAIILSVKEPSYHNCDEDQFMCVTSGECIDIMLRCNMVVDCSDQSDEESCARKLTTFKPILMNDEMIIHNQTLTSVTTAEKRTIPLGDELIISCGFHNQVTDPVFSFTWTKYDSTNFKQKTTIESTVNSTIRIYPNGTLIIANVSRSDTGTYVCTVNNGITTIQTAMIPITVLIEGNVPRFTQTPISFLTLPTLTNAYLSLEMAIGIKPEQPDGLILYIGGQQQDGSQGDFISIGLRNHYVEFHYELGGGTSSIRSAEPIIMDRWHLIHVTRNGNIGKLRVDDQDLVSTSSAAKFIGLDLSSPLYIGNVPDSDLISQFNGFDHGFVGCISLFESNSQSFDLMKNATQQYGIGHCDTCENTQQQQCQNGGECRENIHKLEGYECYCQSGFSGERCQSFAETCIPGICNDGYCRDDPIMKFKCECPFGRSGRYCEQSITILEPLFNNGAFLAFRTPSNTLNRFDLVIRIKPDFSLSSNQLLLYCGQFENGTGDYALLAIVNKSVEFRFDTGSGAAIIRSTMILIDDEWIDIVIRRNGRDAELQIEGAMDTISGRTPGKTVGLNLGTPLYVGGYNRTRISLPTTIHHLDHFNGCISQLKINDKSIDFYRKHIESSNVDNCGLVSLCQRSPCLNNGNCLELNETTYRCVCNDDYTGNHCERVKGFCERTMPCANNAECENYEQDSYFCHCPVGYSGTRCQQLVQFTNPRSVRMNGQSYIRFDRSFITQSIIINHHQQQQQQQPQPQIQSIINDHHQPTLIEIRFKLRTFARNGLLVFYGPSENYEEYPLGLRSDFLAASINDSHVQMTFDLGSGQGYIHTDYSIDDGQLHHVVLRLKDQEGSVRVDENIYYGQSPGNKNTLNADGDIYFGGLPDYQTMTQGLYRHGFHGCLTDIGIGDSDAINIVNSSKQSRNLVPCDE</sequence>
<feature type="domain" description="EGF-like" evidence="6">
    <location>
        <begin position="539"/>
        <end position="575"/>
    </location>
</feature>
<dbReference type="SUPFAM" id="SSF57196">
    <property type="entry name" value="EGF/Laminin"/>
    <property type="match status" value="2"/>
</dbReference>
<feature type="disulfide bond" evidence="2">
    <location>
        <begin position="527"/>
        <end position="536"/>
    </location>
</feature>
<dbReference type="SMART" id="SM00179">
    <property type="entry name" value="EGF_CA"/>
    <property type="match status" value="2"/>
</dbReference>
<dbReference type="InterPro" id="IPR013151">
    <property type="entry name" value="Immunoglobulin_dom"/>
</dbReference>
<evidence type="ECO:0000313" key="9">
    <source>
        <dbReference type="Proteomes" id="UP000194236"/>
    </source>
</evidence>
<dbReference type="SMART" id="SM00408">
    <property type="entry name" value="IGc2"/>
    <property type="match status" value="2"/>
</dbReference>
<protein>
    <submittedName>
        <fullName evidence="8">Laminin G and EGF domain containing protein</fullName>
    </submittedName>
</protein>
<dbReference type="Pfam" id="PF00047">
    <property type="entry name" value="ig"/>
    <property type="match status" value="1"/>
</dbReference>
<feature type="domain" description="Ig-like" evidence="7">
    <location>
        <begin position="42"/>
        <end position="148"/>
    </location>
</feature>
<accession>A0A1Y3BLX2</accession>
<dbReference type="InterPro" id="IPR003599">
    <property type="entry name" value="Ig_sub"/>
</dbReference>
<dbReference type="PROSITE" id="PS50835">
    <property type="entry name" value="IG_LIKE"/>
    <property type="match status" value="2"/>
</dbReference>
<evidence type="ECO:0000256" key="3">
    <source>
        <dbReference type="PROSITE-ProRule" id="PRU00122"/>
    </source>
</evidence>
<dbReference type="SMART" id="SM00409">
    <property type="entry name" value="IG"/>
    <property type="match status" value="2"/>
</dbReference>
<dbReference type="PANTHER" id="PTHR15036">
    <property type="entry name" value="PIKACHURIN-LIKE PROTEIN"/>
    <property type="match status" value="1"/>
</dbReference>
<evidence type="ECO:0000313" key="8">
    <source>
        <dbReference type="EMBL" id="OTF81960.1"/>
    </source>
</evidence>
<comment type="caution">
    <text evidence="2">Lacks conserved residue(s) required for the propagation of feature annotation.</text>
</comment>
<feature type="disulfide bond" evidence="4">
    <location>
        <begin position="177"/>
        <end position="192"/>
    </location>
</feature>
<dbReference type="SMART" id="SM00282">
    <property type="entry name" value="LamG"/>
    <property type="match status" value="3"/>
</dbReference>
<dbReference type="InterPro" id="IPR001881">
    <property type="entry name" value="EGF-like_Ca-bd_dom"/>
</dbReference>
<feature type="domain" description="Laminin G" evidence="5">
    <location>
        <begin position="320"/>
        <end position="499"/>
    </location>
</feature>
<dbReference type="InterPro" id="IPR013320">
    <property type="entry name" value="ConA-like_dom_sf"/>
</dbReference>
<evidence type="ECO:0000259" key="7">
    <source>
        <dbReference type="PROSITE" id="PS50835"/>
    </source>
</evidence>
<dbReference type="GO" id="GO:0016020">
    <property type="term" value="C:membrane"/>
    <property type="evidence" value="ECO:0007669"/>
    <property type="project" value="UniProtKB-SubCell"/>
</dbReference>
<organism evidence="8 9">
    <name type="scientific">Euroglyphus maynei</name>
    <name type="common">Mayne's house dust mite</name>
    <dbReference type="NCBI Taxonomy" id="6958"/>
    <lineage>
        <taxon>Eukaryota</taxon>
        <taxon>Metazoa</taxon>
        <taxon>Ecdysozoa</taxon>
        <taxon>Arthropoda</taxon>
        <taxon>Chelicerata</taxon>
        <taxon>Arachnida</taxon>
        <taxon>Acari</taxon>
        <taxon>Acariformes</taxon>
        <taxon>Sarcoptiformes</taxon>
        <taxon>Astigmata</taxon>
        <taxon>Psoroptidia</taxon>
        <taxon>Analgoidea</taxon>
        <taxon>Pyroglyphidae</taxon>
        <taxon>Pyroglyphinae</taxon>
        <taxon>Euroglyphus</taxon>
    </lineage>
</organism>
<dbReference type="Proteomes" id="UP000194236">
    <property type="component" value="Unassembled WGS sequence"/>
</dbReference>
<dbReference type="Gene3D" id="2.60.40.10">
    <property type="entry name" value="Immunoglobulins"/>
    <property type="match status" value="2"/>
</dbReference>
<dbReference type="GO" id="GO:0048513">
    <property type="term" value="P:animal organ development"/>
    <property type="evidence" value="ECO:0007669"/>
    <property type="project" value="UniProtKB-ARBA"/>
</dbReference>
<dbReference type="InterPro" id="IPR007110">
    <property type="entry name" value="Ig-like_dom"/>
</dbReference>
<dbReference type="Gene3D" id="4.10.400.10">
    <property type="entry name" value="Low-density Lipoprotein Receptor"/>
    <property type="match status" value="1"/>
</dbReference>
<dbReference type="InterPro" id="IPR002172">
    <property type="entry name" value="LDrepeatLR_classA_rpt"/>
</dbReference>
<dbReference type="Pfam" id="PF00008">
    <property type="entry name" value="EGF"/>
    <property type="match status" value="2"/>
</dbReference>
<proteinExistence type="predicted"/>
<feature type="disulfide bond" evidence="2">
    <location>
        <begin position="788"/>
        <end position="797"/>
    </location>
</feature>
<name>A0A1Y3BLX2_EURMA</name>
<dbReference type="PROSITE" id="PS50026">
    <property type="entry name" value="EGF_3"/>
    <property type="match status" value="4"/>
</dbReference>
<dbReference type="InterPro" id="IPR003598">
    <property type="entry name" value="Ig_sub2"/>
</dbReference>
<dbReference type="PROSITE" id="PS00022">
    <property type="entry name" value="EGF_1"/>
    <property type="match status" value="4"/>
</dbReference>
<dbReference type="InterPro" id="IPR000742">
    <property type="entry name" value="EGF"/>
</dbReference>
<evidence type="ECO:0000259" key="5">
    <source>
        <dbReference type="PROSITE" id="PS50025"/>
    </source>
</evidence>
<feature type="disulfide bond" evidence="3">
    <location>
        <begin position="1028"/>
        <end position="1055"/>
    </location>
</feature>
<dbReference type="CDD" id="cd00054">
    <property type="entry name" value="EGF_CA"/>
    <property type="match status" value="3"/>
</dbReference>
<feature type="disulfide bond" evidence="2">
    <location>
        <begin position="565"/>
        <end position="574"/>
    </location>
</feature>
<dbReference type="AlphaFoldDB" id="A0A1Y3BLX2"/>
<dbReference type="Pfam" id="PF00057">
    <property type="entry name" value="Ldl_recept_a"/>
    <property type="match status" value="1"/>
</dbReference>
<dbReference type="InterPro" id="IPR001791">
    <property type="entry name" value="Laminin_G"/>
</dbReference>
<comment type="caution">
    <text evidence="8">The sequence shown here is derived from an EMBL/GenBank/DDBJ whole genome shotgun (WGS) entry which is preliminary data.</text>
</comment>
<feature type="disulfide bond" evidence="2">
    <location>
        <begin position="828"/>
        <end position="837"/>
    </location>
</feature>
<dbReference type="Pfam" id="PF00054">
    <property type="entry name" value="Laminin_G_1"/>
    <property type="match status" value="1"/>
</dbReference>
<dbReference type="InterPro" id="IPR013783">
    <property type="entry name" value="Ig-like_fold"/>
</dbReference>
<dbReference type="PROSITE" id="PS01209">
    <property type="entry name" value="LDLRA_1"/>
    <property type="match status" value="1"/>
</dbReference>
<evidence type="ECO:0000256" key="2">
    <source>
        <dbReference type="PROSITE-ProRule" id="PRU00076"/>
    </source>
</evidence>
<evidence type="ECO:0000256" key="1">
    <source>
        <dbReference type="ARBA" id="ARBA00023157"/>
    </source>
</evidence>
<dbReference type="Pfam" id="PF13927">
    <property type="entry name" value="Ig_3"/>
    <property type="match status" value="1"/>
</dbReference>
<feature type="domain" description="Laminin G" evidence="5">
    <location>
        <begin position="580"/>
        <end position="765"/>
    </location>
</feature>
<dbReference type="Gene3D" id="2.10.25.10">
    <property type="entry name" value="Laminin"/>
    <property type="match status" value="3"/>
</dbReference>
<gene>
    <name evidence="8" type="ORF">BLA29_000357</name>
</gene>
<dbReference type="GO" id="GO:0005509">
    <property type="term" value="F:calcium ion binding"/>
    <property type="evidence" value="ECO:0007669"/>
    <property type="project" value="InterPro"/>
</dbReference>
<dbReference type="SUPFAM" id="SSF48726">
    <property type="entry name" value="Immunoglobulin"/>
    <property type="match status" value="3"/>
</dbReference>
<feature type="domain" description="Laminin G" evidence="5">
    <location>
        <begin position="846"/>
        <end position="1055"/>
    </location>
</feature>
<feature type="domain" description="EGF-like" evidence="6">
    <location>
        <begin position="761"/>
        <end position="798"/>
    </location>
</feature>
<keyword evidence="1 2" id="KW-1015">Disulfide bond</keyword>
<dbReference type="SUPFAM" id="SSF49899">
    <property type="entry name" value="Concanavalin A-like lectins/glucanases"/>
    <property type="match status" value="3"/>
</dbReference>
<feature type="domain" description="EGF-like" evidence="6">
    <location>
        <begin position="497"/>
        <end position="537"/>
    </location>
</feature>
<dbReference type="InterPro" id="IPR036055">
    <property type="entry name" value="LDL_receptor-like_sf"/>
</dbReference>
<dbReference type="InterPro" id="IPR036179">
    <property type="entry name" value="Ig-like_dom_sf"/>
</dbReference>
<feature type="disulfide bond" evidence="2">
    <location>
        <begin position="543"/>
        <end position="553"/>
    </location>
</feature>
<dbReference type="SMART" id="SM00192">
    <property type="entry name" value="LDLa"/>
    <property type="match status" value="1"/>
</dbReference>
<dbReference type="SUPFAM" id="SSF57424">
    <property type="entry name" value="LDL receptor-like module"/>
    <property type="match status" value="1"/>
</dbReference>
<evidence type="ECO:0000259" key="6">
    <source>
        <dbReference type="PROSITE" id="PS50026"/>
    </source>
</evidence>
<dbReference type="SMART" id="SM00181">
    <property type="entry name" value="EGF"/>
    <property type="match status" value="4"/>
</dbReference>
<dbReference type="Gene3D" id="2.60.120.200">
    <property type="match status" value="3"/>
</dbReference>
<dbReference type="PROSITE" id="PS50068">
    <property type="entry name" value="LDLRA_2"/>
    <property type="match status" value="1"/>
</dbReference>
<dbReference type="CDD" id="cd00110">
    <property type="entry name" value="LamG"/>
    <property type="match status" value="3"/>
</dbReference>
<reference evidence="8 9" key="1">
    <citation type="submission" date="2017-03" db="EMBL/GenBank/DDBJ databases">
        <title>Genome Survey of Euroglyphus maynei.</title>
        <authorList>
            <person name="Arlian L.G."/>
            <person name="Morgan M.S."/>
            <person name="Rider S.D."/>
        </authorList>
    </citation>
    <scope>NUCLEOTIDE SEQUENCE [LARGE SCALE GENOMIC DNA]</scope>
    <source>
        <strain evidence="8">Arlian Lab</strain>
        <tissue evidence="8">Whole body</tissue>
    </source>
</reference>
<dbReference type="InterPro" id="IPR050372">
    <property type="entry name" value="Neurexin-related_CASP"/>
</dbReference>
<dbReference type="CDD" id="cd00112">
    <property type="entry name" value="LDLa"/>
    <property type="match status" value="1"/>
</dbReference>
<keyword evidence="9" id="KW-1185">Reference proteome</keyword>
<evidence type="ECO:0000256" key="4">
    <source>
        <dbReference type="PROSITE-ProRule" id="PRU00124"/>
    </source>
</evidence>